<feature type="transmembrane region" description="Helical" evidence="6">
    <location>
        <begin position="22"/>
        <end position="40"/>
    </location>
</feature>
<dbReference type="PANTHER" id="PTHR23291">
    <property type="entry name" value="BAX INHIBITOR-RELATED"/>
    <property type="match status" value="1"/>
</dbReference>
<organism evidence="7 8">
    <name type="scientific">Candidatus Desulfacyla euxinica</name>
    <dbReference type="NCBI Taxonomy" id="2841693"/>
    <lineage>
        <taxon>Bacteria</taxon>
        <taxon>Deltaproteobacteria</taxon>
        <taxon>Candidatus Desulfacyla</taxon>
    </lineage>
</organism>
<evidence type="ECO:0000256" key="2">
    <source>
        <dbReference type="ARBA" id="ARBA00010350"/>
    </source>
</evidence>
<accession>A0A8J6MZW1</accession>
<feature type="transmembrane region" description="Helical" evidence="6">
    <location>
        <begin position="52"/>
        <end position="75"/>
    </location>
</feature>
<dbReference type="Proteomes" id="UP000650524">
    <property type="component" value="Unassembled WGS sequence"/>
</dbReference>
<evidence type="ECO:0000256" key="1">
    <source>
        <dbReference type="ARBA" id="ARBA00004141"/>
    </source>
</evidence>
<name>A0A8J6MZW1_9DELT</name>
<feature type="transmembrane region" description="Helical" evidence="6">
    <location>
        <begin position="202"/>
        <end position="226"/>
    </location>
</feature>
<comment type="caution">
    <text evidence="7">The sequence shown here is derived from an EMBL/GenBank/DDBJ whole genome shotgun (WGS) entry which is preliminary data.</text>
</comment>
<feature type="transmembrane region" description="Helical" evidence="6">
    <location>
        <begin position="87"/>
        <end position="105"/>
    </location>
</feature>
<sequence length="234" mass="25556">MAQSSVTRSQTDVLVNDFVRSVYNWMAIGLCLTGFVAYYVSNNEAMRNFVFGNSMIFFVLILIELGMVFAISGMINKMSAGTATSLFVIYSALNGVTLSFIFLVYTQSSIVSAFFICAGTFIACSIYGWMTKRDLTSIGGFLMMGLIGIIIASLVNMFIRSSAMNMIISYIGVIVFVGLTAYDTQKLKNMALTQPAGTDGAVLRKGAILGALSLYLDFINLFLMLLRIFGTARD</sequence>
<reference evidence="7 8" key="1">
    <citation type="submission" date="2020-08" db="EMBL/GenBank/DDBJ databases">
        <title>Bridging the membrane lipid divide: bacteria of the FCB group superphylum have the potential to synthesize archaeal ether lipids.</title>
        <authorList>
            <person name="Villanueva L."/>
            <person name="Von Meijenfeldt F.A.B."/>
            <person name="Westbye A.B."/>
            <person name="Yadav S."/>
            <person name="Hopmans E.C."/>
            <person name="Dutilh B.E."/>
            <person name="Sinninghe Damste J.S."/>
        </authorList>
    </citation>
    <scope>NUCLEOTIDE SEQUENCE [LARGE SCALE GENOMIC DNA]</scope>
    <source>
        <strain evidence="7">NIOZ-UU27</strain>
    </source>
</reference>
<feature type="transmembrane region" description="Helical" evidence="6">
    <location>
        <begin position="110"/>
        <end position="129"/>
    </location>
</feature>
<dbReference type="PANTHER" id="PTHR23291:SF50">
    <property type="entry name" value="PROTEIN LIFEGUARD 4"/>
    <property type="match status" value="1"/>
</dbReference>
<evidence type="ECO:0000256" key="5">
    <source>
        <dbReference type="ARBA" id="ARBA00023136"/>
    </source>
</evidence>
<dbReference type="CDD" id="cd10432">
    <property type="entry name" value="BI-1-like_bacterial"/>
    <property type="match status" value="1"/>
</dbReference>
<protein>
    <submittedName>
        <fullName evidence="7">Bax inhibitor-1/YccA family protein</fullName>
    </submittedName>
</protein>
<keyword evidence="4 6" id="KW-1133">Transmembrane helix</keyword>
<dbReference type="InterPro" id="IPR006214">
    <property type="entry name" value="Bax_inhibitor_1-related"/>
</dbReference>
<evidence type="ECO:0000313" key="8">
    <source>
        <dbReference type="Proteomes" id="UP000650524"/>
    </source>
</evidence>
<keyword evidence="5 6" id="KW-0472">Membrane</keyword>
<dbReference type="AlphaFoldDB" id="A0A8J6MZW1"/>
<proteinExistence type="inferred from homology"/>
<feature type="transmembrane region" description="Helical" evidence="6">
    <location>
        <begin position="135"/>
        <end position="155"/>
    </location>
</feature>
<keyword evidence="3 6" id="KW-0812">Transmembrane</keyword>
<evidence type="ECO:0000256" key="4">
    <source>
        <dbReference type="ARBA" id="ARBA00022989"/>
    </source>
</evidence>
<evidence type="ECO:0000256" key="6">
    <source>
        <dbReference type="RuleBase" id="RU004379"/>
    </source>
</evidence>
<comment type="similarity">
    <text evidence="2 6">Belongs to the BI1 family.</text>
</comment>
<dbReference type="EMBL" id="JACNJD010000224">
    <property type="protein sequence ID" value="MBC8177675.1"/>
    <property type="molecule type" value="Genomic_DNA"/>
</dbReference>
<feature type="transmembrane region" description="Helical" evidence="6">
    <location>
        <begin position="162"/>
        <end position="182"/>
    </location>
</feature>
<dbReference type="Pfam" id="PF01027">
    <property type="entry name" value="Bax1-I"/>
    <property type="match status" value="1"/>
</dbReference>
<evidence type="ECO:0000313" key="7">
    <source>
        <dbReference type="EMBL" id="MBC8177675.1"/>
    </source>
</evidence>
<gene>
    <name evidence="7" type="ORF">H8E19_09750</name>
</gene>
<dbReference type="GO" id="GO:0005886">
    <property type="term" value="C:plasma membrane"/>
    <property type="evidence" value="ECO:0007669"/>
    <property type="project" value="TreeGrafter"/>
</dbReference>
<evidence type="ECO:0000256" key="3">
    <source>
        <dbReference type="ARBA" id="ARBA00022692"/>
    </source>
</evidence>
<comment type="subcellular location">
    <subcellularLocation>
        <location evidence="1">Membrane</location>
        <topology evidence="1">Multi-pass membrane protein</topology>
    </subcellularLocation>
</comment>